<evidence type="ECO:0000313" key="2">
    <source>
        <dbReference type="Proteomes" id="UP001417504"/>
    </source>
</evidence>
<protein>
    <submittedName>
        <fullName evidence="1">Uncharacterized protein</fullName>
    </submittedName>
</protein>
<gene>
    <name evidence="1" type="ORF">Sjap_011735</name>
</gene>
<organism evidence="1 2">
    <name type="scientific">Stephania japonica</name>
    <dbReference type="NCBI Taxonomy" id="461633"/>
    <lineage>
        <taxon>Eukaryota</taxon>
        <taxon>Viridiplantae</taxon>
        <taxon>Streptophyta</taxon>
        <taxon>Embryophyta</taxon>
        <taxon>Tracheophyta</taxon>
        <taxon>Spermatophyta</taxon>
        <taxon>Magnoliopsida</taxon>
        <taxon>Ranunculales</taxon>
        <taxon>Menispermaceae</taxon>
        <taxon>Menispermoideae</taxon>
        <taxon>Cissampelideae</taxon>
        <taxon>Stephania</taxon>
    </lineage>
</organism>
<dbReference type="AlphaFoldDB" id="A0AAP0JC29"/>
<evidence type="ECO:0000313" key="1">
    <source>
        <dbReference type="EMBL" id="KAK9131248.1"/>
    </source>
</evidence>
<reference evidence="1 2" key="1">
    <citation type="submission" date="2024-01" db="EMBL/GenBank/DDBJ databases">
        <title>Genome assemblies of Stephania.</title>
        <authorList>
            <person name="Yang L."/>
        </authorList>
    </citation>
    <scope>NUCLEOTIDE SEQUENCE [LARGE SCALE GENOMIC DNA]</scope>
    <source>
        <strain evidence="1">QJT</strain>
        <tissue evidence="1">Leaf</tissue>
    </source>
</reference>
<sequence>MSPPSSTKNYSYPYYYFYASKAASASVPADSWPFFLLLSLVSYGVIQCW</sequence>
<comment type="caution">
    <text evidence="1">The sequence shown here is derived from an EMBL/GenBank/DDBJ whole genome shotgun (WGS) entry which is preliminary data.</text>
</comment>
<dbReference type="Proteomes" id="UP001417504">
    <property type="component" value="Unassembled WGS sequence"/>
</dbReference>
<keyword evidence="2" id="KW-1185">Reference proteome</keyword>
<name>A0AAP0JC29_9MAGN</name>
<proteinExistence type="predicted"/>
<dbReference type="EMBL" id="JBBNAE010000004">
    <property type="protein sequence ID" value="KAK9131248.1"/>
    <property type="molecule type" value="Genomic_DNA"/>
</dbReference>
<accession>A0AAP0JC29</accession>